<evidence type="ECO:0000313" key="3">
    <source>
        <dbReference type="Proteomes" id="UP001295794"/>
    </source>
</evidence>
<dbReference type="Proteomes" id="UP001295794">
    <property type="component" value="Unassembled WGS sequence"/>
</dbReference>
<name>A0AAD2Q6K9_9AGAR</name>
<feature type="compositionally biased region" description="Polar residues" evidence="1">
    <location>
        <begin position="13"/>
        <end position="27"/>
    </location>
</feature>
<proteinExistence type="predicted"/>
<keyword evidence="3" id="KW-1185">Reference proteome</keyword>
<feature type="region of interest" description="Disordered" evidence="1">
    <location>
        <begin position="1"/>
        <end position="45"/>
    </location>
</feature>
<protein>
    <submittedName>
        <fullName evidence="2">Uncharacterized protein</fullName>
    </submittedName>
</protein>
<evidence type="ECO:0000256" key="1">
    <source>
        <dbReference type="SAM" id="MobiDB-lite"/>
    </source>
</evidence>
<feature type="compositionally biased region" description="Basic residues" evidence="1">
    <location>
        <begin position="92"/>
        <end position="106"/>
    </location>
</feature>
<dbReference type="EMBL" id="CAVNYO010000440">
    <property type="protein sequence ID" value="CAK5279702.1"/>
    <property type="molecule type" value="Genomic_DNA"/>
</dbReference>
<dbReference type="AlphaFoldDB" id="A0AAD2Q6K9"/>
<evidence type="ECO:0000313" key="2">
    <source>
        <dbReference type="EMBL" id="CAK5279702.1"/>
    </source>
</evidence>
<accession>A0AAD2Q6K9</accession>
<feature type="compositionally biased region" description="Basic residues" evidence="1">
    <location>
        <begin position="1"/>
        <end position="11"/>
    </location>
</feature>
<organism evidence="2 3">
    <name type="scientific">Mycena citricolor</name>
    <dbReference type="NCBI Taxonomy" id="2018698"/>
    <lineage>
        <taxon>Eukaryota</taxon>
        <taxon>Fungi</taxon>
        <taxon>Dikarya</taxon>
        <taxon>Basidiomycota</taxon>
        <taxon>Agaricomycotina</taxon>
        <taxon>Agaricomycetes</taxon>
        <taxon>Agaricomycetidae</taxon>
        <taxon>Agaricales</taxon>
        <taxon>Marasmiineae</taxon>
        <taxon>Mycenaceae</taxon>
        <taxon>Mycena</taxon>
    </lineage>
</organism>
<comment type="caution">
    <text evidence="2">The sequence shown here is derived from an EMBL/GenBank/DDBJ whole genome shotgun (WGS) entry which is preliminary data.</text>
</comment>
<sequence>MRCRNRTRARGRTQSSSNPRSTLSQRPTSRRHPPPGSESSDGVATAHLRSGIASLGGRTIPGEWLMPGWTWASFGLLDPGDINLDSLSMLMRRPRQRRRRPARRRSSRELAA</sequence>
<feature type="region of interest" description="Disordered" evidence="1">
    <location>
        <begin position="92"/>
        <end position="112"/>
    </location>
</feature>
<reference evidence="2" key="1">
    <citation type="submission" date="2023-11" db="EMBL/GenBank/DDBJ databases">
        <authorList>
            <person name="De Vega J J."/>
            <person name="De Vega J J."/>
        </authorList>
    </citation>
    <scope>NUCLEOTIDE SEQUENCE</scope>
</reference>
<gene>
    <name evidence="2" type="ORF">MYCIT1_LOCUS29915</name>
</gene>